<dbReference type="InterPro" id="IPR018821">
    <property type="entry name" value="DUF294_put_nucleoTrafse_sb-bd"/>
</dbReference>
<accession>A0A177IRL5</accession>
<dbReference type="RefSeq" id="WP_066837660.1">
    <property type="nucleotide sequence ID" value="NZ_LSTQ01000004.1"/>
</dbReference>
<name>A0A177IRL5_9CORY</name>
<dbReference type="Pfam" id="PF10335">
    <property type="entry name" value="DUF294_C"/>
    <property type="match status" value="1"/>
</dbReference>
<organism evidence="2 3">
    <name type="scientific">Corynebacterium stationis</name>
    <dbReference type="NCBI Taxonomy" id="1705"/>
    <lineage>
        <taxon>Bacteria</taxon>
        <taxon>Bacillati</taxon>
        <taxon>Actinomycetota</taxon>
        <taxon>Actinomycetes</taxon>
        <taxon>Mycobacteriales</taxon>
        <taxon>Corynebacteriaceae</taxon>
        <taxon>Corynebacterium</taxon>
    </lineage>
</organism>
<evidence type="ECO:0000313" key="2">
    <source>
        <dbReference type="EMBL" id="OAH31549.1"/>
    </source>
</evidence>
<evidence type="ECO:0000259" key="1">
    <source>
        <dbReference type="Pfam" id="PF10335"/>
    </source>
</evidence>
<keyword evidence="3" id="KW-1185">Reference proteome</keyword>
<proteinExistence type="predicted"/>
<gene>
    <name evidence="2" type="ORF">AYJ05_08190</name>
</gene>
<reference evidence="3" key="1">
    <citation type="submission" date="2016-02" db="EMBL/GenBank/DDBJ databases">
        <authorList>
            <person name="Kaur G."/>
            <person name="Nair G.R."/>
            <person name="Mayilraj S."/>
        </authorList>
    </citation>
    <scope>NUCLEOTIDE SEQUENCE [LARGE SCALE GENOMIC DNA]</scope>
    <source>
        <strain evidence="3">GA-15</strain>
    </source>
</reference>
<dbReference type="OrthoDB" id="4415647at2"/>
<dbReference type="AlphaFoldDB" id="A0A177IRL5"/>
<dbReference type="STRING" id="1705.CA21670_08685"/>
<evidence type="ECO:0000313" key="3">
    <source>
        <dbReference type="Proteomes" id="UP000076947"/>
    </source>
</evidence>
<protein>
    <recommendedName>
        <fullName evidence="1">DUF294 domain-containing protein</fullName>
    </recommendedName>
</protein>
<dbReference type="EMBL" id="LSTQ01000004">
    <property type="protein sequence ID" value="OAH31549.1"/>
    <property type="molecule type" value="Genomic_DNA"/>
</dbReference>
<feature type="domain" description="DUF294" evidence="1">
    <location>
        <begin position="130"/>
        <end position="247"/>
    </location>
</feature>
<sequence>MLHSSLRELALQANRCESTAAARGILSEAQDLLRNALRHRESETELTAWFSRVVSDVVRSPAIASPVRLTGAVSRGDAIPSMPITWLGEDAQLLEILESVGLQGRQAEEEFLAWRVDAGYPVGIGGEQQLLDEALSLRPPALKVVNGLPDPDSEVDIESYLLAPIAGIARWAAPSPRPTLDRLEIAIERQLLSPSESQSLAAAWETAISIAMRRWLANMDGRSTTLDNLPALDRTAYGAACRLVAQTFAAISARYSQESSDSQETLDPQNVN</sequence>
<dbReference type="Proteomes" id="UP000076947">
    <property type="component" value="Unassembled WGS sequence"/>
</dbReference>
<comment type="caution">
    <text evidence="2">The sequence shown here is derived from an EMBL/GenBank/DDBJ whole genome shotgun (WGS) entry which is preliminary data.</text>
</comment>